<dbReference type="Pfam" id="PF13358">
    <property type="entry name" value="DDE_3"/>
    <property type="match status" value="1"/>
</dbReference>
<accession>A0A8H6MGI2</accession>
<dbReference type="InterPro" id="IPR009057">
    <property type="entry name" value="Homeodomain-like_sf"/>
</dbReference>
<keyword evidence="1" id="KW-0812">Transmembrane</keyword>
<feature type="domain" description="Transposase Tc1-like" evidence="2">
    <location>
        <begin position="105"/>
        <end position="142"/>
    </location>
</feature>
<dbReference type="InterPro" id="IPR038717">
    <property type="entry name" value="Tc1-like_DDE_dom"/>
</dbReference>
<keyword evidence="1" id="KW-1133">Transmembrane helix</keyword>
<dbReference type="EMBL" id="WIGM01002172">
    <property type="protein sequence ID" value="KAF6783013.1"/>
    <property type="molecule type" value="Genomic_DNA"/>
</dbReference>
<dbReference type="PANTHER" id="PTHR23022:SF119">
    <property type="entry name" value="TC1-LIKE TRANSPOSASE DDE DOMAIN-CONTAINING PROTEIN"/>
    <property type="match status" value="1"/>
</dbReference>
<organism evidence="4 5">
    <name type="scientific">Colletotrichum musicola</name>
    <dbReference type="NCBI Taxonomy" id="2175873"/>
    <lineage>
        <taxon>Eukaryota</taxon>
        <taxon>Fungi</taxon>
        <taxon>Dikarya</taxon>
        <taxon>Ascomycota</taxon>
        <taxon>Pezizomycotina</taxon>
        <taxon>Sordariomycetes</taxon>
        <taxon>Hypocreomycetidae</taxon>
        <taxon>Glomerellales</taxon>
        <taxon>Glomerellaceae</taxon>
        <taxon>Colletotrichum</taxon>
        <taxon>Colletotrichum orchidearum species complex</taxon>
    </lineage>
</organism>
<evidence type="ECO:0000259" key="2">
    <source>
        <dbReference type="Pfam" id="PF01498"/>
    </source>
</evidence>
<dbReference type="GO" id="GO:0015074">
    <property type="term" value="P:DNA integration"/>
    <property type="evidence" value="ECO:0007669"/>
    <property type="project" value="InterPro"/>
</dbReference>
<dbReference type="OrthoDB" id="4843223at2759"/>
<evidence type="ECO:0000313" key="4">
    <source>
        <dbReference type="EMBL" id="KAF6783013.1"/>
    </source>
</evidence>
<reference evidence="4" key="1">
    <citation type="journal article" date="2020" name="Phytopathology">
        <title>Genome Sequence Resources of Colletotrichum truncatum, C. plurivorum, C. musicola, and C. sojae: Four Species Pathogenic to Soybean (Glycine max).</title>
        <authorList>
            <person name="Rogerio F."/>
            <person name="Boufleur T.R."/>
            <person name="Ciampi-Guillardi M."/>
            <person name="Sukno S.A."/>
            <person name="Thon M.R."/>
            <person name="Massola Junior N.S."/>
            <person name="Baroncelli R."/>
        </authorList>
    </citation>
    <scope>NUCLEOTIDE SEQUENCE</scope>
    <source>
        <strain evidence="4">LFN0074</strain>
    </source>
</reference>
<comment type="caution">
    <text evidence="4">The sequence shown here is derived from an EMBL/GenBank/DDBJ whole genome shotgun (WGS) entry which is preliminary data.</text>
</comment>
<gene>
    <name evidence="4" type="ORF">CMUS01_16688</name>
</gene>
<feature type="domain" description="Tc1-like transposase DDE" evidence="3">
    <location>
        <begin position="232"/>
        <end position="297"/>
    </location>
</feature>
<evidence type="ECO:0008006" key="6">
    <source>
        <dbReference type="Google" id="ProtNLM"/>
    </source>
</evidence>
<dbReference type="InterPro" id="IPR002492">
    <property type="entry name" value="Transposase_Tc1-like"/>
</dbReference>
<name>A0A8H6MGI2_9PEZI</name>
<keyword evidence="1" id="KW-0472">Membrane</keyword>
<evidence type="ECO:0000259" key="3">
    <source>
        <dbReference type="Pfam" id="PF13358"/>
    </source>
</evidence>
<dbReference type="InterPro" id="IPR052338">
    <property type="entry name" value="Transposase_5"/>
</dbReference>
<dbReference type="Gene3D" id="3.30.420.10">
    <property type="entry name" value="Ribonuclease H-like superfamily/Ribonuclease H"/>
    <property type="match status" value="1"/>
</dbReference>
<evidence type="ECO:0000256" key="1">
    <source>
        <dbReference type="SAM" id="Phobius"/>
    </source>
</evidence>
<feature type="transmembrane region" description="Helical" evidence="1">
    <location>
        <begin position="89"/>
        <end position="110"/>
    </location>
</feature>
<evidence type="ECO:0000313" key="5">
    <source>
        <dbReference type="Proteomes" id="UP000639643"/>
    </source>
</evidence>
<keyword evidence="5" id="KW-1185">Reference proteome</keyword>
<dbReference type="GO" id="GO:0003677">
    <property type="term" value="F:DNA binding"/>
    <property type="evidence" value="ECO:0007669"/>
    <property type="project" value="InterPro"/>
</dbReference>
<dbReference type="AlphaFoldDB" id="A0A8H6MGI2"/>
<sequence>MGRKKGVHTSHLSELDRQRILTLYFDAEMGQSDIAKKTGFSKDQIRYTIRAGKAKPAARSGRPRVMTTEQEEELVEYVTSSKQGRRATFLQLSIALFNAVFGMYAIRAALRRLGFKRCIARRKPPINEQTRQRRLAWAQEHRYWTIDQWRSILWSDETWITGGHHRKQYVTRRLGEEWDPTCVIERHQRKQGWMFWGCFSGNRKGPGILWDRDWGTITAESYQQRTIPIIDGWIRLCHQMYGDDLILMQDGAPSHSAATTKAEFQARNVRVIEWPPFSPDLNPIESCWNWMKDFIEDKYGHIEKPLYDNLRMWVKEAWEELPENYLFELLSTMPARCEAVIQANGMHIKY</sequence>
<dbReference type="InterPro" id="IPR036397">
    <property type="entry name" value="RNaseH_sf"/>
</dbReference>
<protein>
    <recommendedName>
        <fullName evidence="6">Transposase</fullName>
    </recommendedName>
</protein>
<dbReference type="Proteomes" id="UP000639643">
    <property type="component" value="Unassembled WGS sequence"/>
</dbReference>
<dbReference type="Pfam" id="PF01498">
    <property type="entry name" value="HTH_Tnp_Tc3_2"/>
    <property type="match status" value="1"/>
</dbReference>
<dbReference type="SUPFAM" id="SSF46689">
    <property type="entry name" value="Homeodomain-like"/>
    <property type="match status" value="1"/>
</dbReference>
<dbReference type="GO" id="GO:0006313">
    <property type="term" value="P:DNA transposition"/>
    <property type="evidence" value="ECO:0007669"/>
    <property type="project" value="InterPro"/>
</dbReference>
<dbReference type="PANTHER" id="PTHR23022">
    <property type="entry name" value="TRANSPOSABLE ELEMENT-RELATED"/>
    <property type="match status" value="1"/>
</dbReference>
<proteinExistence type="predicted"/>